<dbReference type="GO" id="GO:0008270">
    <property type="term" value="F:zinc ion binding"/>
    <property type="evidence" value="ECO:0007669"/>
    <property type="project" value="UniProtKB-KW"/>
</dbReference>
<accession>A0AAV7JF41</accession>
<dbReference type="GO" id="GO:0043161">
    <property type="term" value="P:proteasome-mediated ubiquitin-dependent protein catabolic process"/>
    <property type="evidence" value="ECO:0007669"/>
    <property type="project" value="TreeGrafter"/>
</dbReference>
<dbReference type="Gene3D" id="2.120.10.30">
    <property type="entry name" value="TolB, C-terminal domain"/>
    <property type="match status" value="2"/>
</dbReference>
<comment type="caution">
    <text evidence="1">The sequence shown here is derived from an EMBL/GenBank/DDBJ whole genome shotgun (WGS) entry which is preliminary data.</text>
</comment>
<name>A0AAV7JF41_9METZ</name>
<dbReference type="PANTHER" id="PTHR24104">
    <property type="entry name" value="E3 UBIQUITIN-PROTEIN LIGASE NHLRC1-RELATED"/>
    <property type="match status" value="1"/>
</dbReference>
<dbReference type="PANTHER" id="PTHR24104:SF25">
    <property type="entry name" value="PROTEIN LIN-41"/>
    <property type="match status" value="1"/>
</dbReference>
<organism evidence="1 2">
    <name type="scientific">Oopsacas minuta</name>
    <dbReference type="NCBI Taxonomy" id="111878"/>
    <lineage>
        <taxon>Eukaryota</taxon>
        <taxon>Metazoa</taxon>
        <taxon>Porifera</taxon>
        <taxon>Hexactinellida</taxon>
        <taxon>Hexasterophora</taxon>
        <taxon>Lyssacinosida</taxon>
        <taxon>Leucopsacidae</taxon>
        <taxon>Oopsacas</taxon>
    </lineage>
</organism>
<evidence type="ECO:0000313" key="2">
    <source>
        <dbReference type="Proteomes" id="UP001165289"/>
    </source>
</evidence>
<dbReference type="EMBL" id="JAKMXF010000343">
    <property type="protein sequence ID" value="KAI6647386.1"/>
    <property type="molecule type" value="Genomic_DNA"/>
</dbReference>
<dbReference type="GO" id="GO:0061630">
    <property type="term" value="F:ubiquitin protein ligase activity"/>
    <property type="evidence" value="ECO:0007669"/>
    <property type="project" value="TreeGrafter"/>
</dbReference>
<dbReference type="InterPro" id="IPR011042">
    <property type="entry name" value="6-blade_b-propeller_TolB-like"/>
</dbReference>
<protein>
    <submittedName>
        <fullName evidence="1">Uncharacterized protein</fullName>
    </submittedName>
</protein>
<evidence type="ECO:0000313" key="1">
    <source>
        <dbReference type="EMBL" id="KAI6647386.1"/>
    </source>
</evidence>
<dbReference type="SUPFAM" id="SSF101898">
    <property type="entry name" value="NHL repeat"/>
    <property type="match status" value="1"/>
</dbReference>
<gene>
    <name evidence="1" type="ORF">LOD99_12382</name>
</gene>
<dbReference type="Proteomes" id="UP001165289">
    <property type="component" value="Unassembled WGS sequence"/>
</dbReference>
<reference evidence="1 2" key="1">
    <citation type="journal article" date="2023" name="BMC Biol.">
        <title>The compact genome of the sponge Oopsacas minuta (Hexactinellida) is lacking key metazoan core genes.</title>
        <authorList>
            <person name="Santini S."/>
            <person name="Schenkelaars Q."/>
            <person name="Jourda C."/>
            <person name="Duchesne M."/>
            <person name="Belahbib H."/>
            <person name="Rocher C."/>
            <person name="Selva M."/>
            <person name="Riesgo A."/>
            <person name="Vervoort M."/>
            <person name="Leys S.P."/>
            <person name="Kodjabachian L."/>
            <person name="Le Bivic A."/>
            <person name="Borchiellini C."/>
            <person name="Claverie J.M."/>
            <person name="Renard E."/>
        </authorList>
    </citation>
    <scope>NUCLEOTIDE SEQUENCE [LARGE SCALE GENOMIC DNA]</scope>
    <source>
        <strain evidence="1">SPO-2</strain>
    </source>
</reference>
<proteinExistence type="predicted"/>
<dbReference type="GO" id="GO:0000209">
    <property type="term" value="P:protein polyubiquitination"/>
    <property type="evidence" value="ECO:0007669"/>
    <property type="project" value="TreeGrafter"/>
</dbReference>
<sequence length="420" mass="47697">MAQLETNKVLEAKSLVTESLEKFLKSAENTKTEINLKTDRLIEVANARRQILLSQIDDEVVKVKERVEKNRKLLSQLEKVEKEIDCNLSGNQVRDSMLNSLTDEINKLNFNLPKFRVKWSKSFTALNEKIEPVYDLIVYEESPFELESNNVPLWTASLNCGKGEDEVVEAKSIAVDPESGDIYVGDGSSRKIQIFNRVGEPVRTVSIGRNPSSFGRMLVHEEYIFCYKNSFSPTIIYKLNKRTGVLINSREMSFLIHGIAIWDDKVYTGGYATQINILTINLDVTRKVEINASYIKKGFFCSAIQDMKAVDGEIVLLISNCDYAIQVFDLSAEMLRCIALENCSLISDAYFCIDKSWNIMVSTNVDKIVLVFNKKGKKIGSLGQEGQERDRMSYPRGIVLDRDGNYIVCSCKKKYLLQAY</sequence>
<keyword evidence="2" id="KW-1185">Reference proteome</keyword>
<dbReference type="AlphaFoldDB" id="A0AAV7JF41"/>
<dbReference type="InterPro" id="IPR050952">
    <property type="entry name" value="TRIM-NHL_E3_ligases"/>
</dbReference>